<comment type="subcellular location">
    <subcellularLocation>
        <location evidence="2">Cell membrane</location>
    </subcellularLocation>
</comment>
<evidence type="ECO:0000256" key="24">
    <source>
        <dbReference type="PIRSR" id="PIRSR002799-1"/>
    </source>
</evidence>
<keyword evidence="7" id="KW-1003">Cell membrane</keyword>
<evidence type="ECO:0000256" key="15">
    <source>
        <dbReference type="ARBA" id="ARBA00023136"/>
    </source>
</evidence>
<comment type="caution">
    <text evidence="28">The sequence shown here is derived from an EMBL/GenBank/DDBJ whole genome shotgun (WGS) entry which is preliminary data.</text>
</comment>
<dbReference type="GO" id="GO:0005886">
    <property type="term" value="C:plasma membrane"/>
    <property type="evidence" value="ECO:0007669"/>
    <property type="project" value="UniProtKB-SubCell"/>
</dbReference>
<keyword evidence="15" id="KW-0472">Membrane</keyword>
<dbReference type="InterPro" id="IPR012338">
    <property type="entry name" value="Beta-lactam/transpept-like"/>
</dbReference>
<evidence type="ECO:0000256" key="9">
    <source>
        <dbReference type="ARBA" id="ARBA00022670"/>
    </source>
</evidence>
<evidence type="ECO:0000256" key="22">
    <source>
        <dbReference type="NCBIfam" id="TIGR02071"/>
    </source>
</evidence>
<evidence type="ECO:0000313" key="29">
    <source>
        <dbReference type="Proteomes" id="UP000614811"/>
    </source>
</evidence>
<evidence type="ECO:0000259" key="26">
    <source>
        <dbReference type="Pfam" id="PF00912"/>
    </source>
</evidence>
<dbReference type="Gene3D" id="3.40.710.10">
    <property type="entry name" value="DD-peptidase/beta-lactamase superfamily"/>
    <property type="match status" value="1"/>
</dbReference>
<name>A0A918VL13_9GAMM</name>
<evidence type="ECO:0000256" key="2">
    <source>
        <dbReference type="ARBA" id="ARBA00004236"/>
    </source>
</evidence>
<dbReference type="InterPro" id="IPR023346">
    <property type="entry name" value="Lysozyme-like_dom_sf"/>
</dbReference>
<dbReference type="InterPro" id="IPR001460">
    <property type="entry name" value="PCN-bd_Tpept"/>
</dbReference>
<feature type="domain" description="Penicillin-binding protein transpeptidase" evidence="25">
    <location>
        <begin position="409"/>
        <end position="648"/>
    </location>
</feature>
<evidence type="ECO:0000313" key="28">
    <source>
        <dbReference type="EMBL" id="GHA10147.1"/>
    </source>
</evidence>
<feature type="active site" description="Proton donor; for transglycosylase activity" evidence="24">
    <location>
        <position position="165"/>
    </location>
</feature>
<keyword evidence="8" id="KW-0121">Carboxypeptidase</keyword>
<dbReference type="Gene3D" id="3.30.2060.10">
    <property type="entry name" value="Penicillin-binding protein 1b domain"/>
    <property type="match status" value="1"/>
</dbReference>
<dbReference type="GO" id="GO:0008360">
    <property type="term" value="P:regulation of cell shape"/>
    <property type="evidence" value="ECO:0007669"/>
    <property type="project" value="UniProtKB-UniRule"/>
</dbReference>
<feature type="domain" description="Glycosyl transferase family 51" evidence="26">
    <location>
        <begin position="141"/>
        <end position="312"/>
    </location>
</feature>
<keyword evidence="9" id="KW-0645">Protease</keyword>
<dbReference type="GO" id="GO:0071555">
    <property type="term" value="P:cell wall organization"/>
    <property type="evidence" value="ECO:0007669"/>
    <property type="project" value="UniProtKB-UniRule"/>
</dbReference>
<dbReference type="GO" id="GO:0006508">
    <property type="term" value="P:proteolysis"/>
    <property type="evidence" value="ECO:0007669"/>
    <property type="project" value="UniProtKB-KW"/>
</dbReference>
<evidence type="ECO:0000256" key="3">
    <source>
        <dbReference type="ARBA" id="ARBA00004752"/>
    </source>
</evidence>
<dbReference type="SUPFAM" id="SSF56601">
    <property type="entry name" value="beta-lactamase/transpeptidase-like"/>
    <property type="match status" value="1"/>
</dbReference>
<dbReference type="Pfam" id="PF14814">
    <property type="entry name" value="UB2H"/>
    <property type="match status" value="1"/>
</dbReference>
<dbReference type="Gene3D" id="1.10.3810.10">
    <property type="entry name" value="Biosynthetic peptidoglycan transglycosylase-like"/>
    <property type="match status" value="1"/>
</dbReference>
<keyword evidence="14 23" id="KW-0573">Peptidoglycan synthesis</keyword>
<keyword evidence="16" id="KW-0046">Antibiotic resistance</keyword>
<feature type="active site" description="Acyl-ester intermediate; for transpeptidase activity" evidence="24">
    <location>
        <position position="446"/>
    </location>
</feature>
<dbReference type="SUPFAM" id="SSF53955">
    <property type="entry name" value="Lysozyme-like"/>
    <property type="match status" value="1"/>
</dbReference>
<dbReference type="AlphaFoldDB" id="A0A918VL13"/>
<evidence type="ECO:0000256" key="12">
    <source>
        <dbReference type="ARBA" id="ARBA00022801"/>
    </source>
</evidence>
<evidence type="ECO:0000256" key="19">
    <source>
        <dbReference type="ARBA" id="ARBA00032454"/>
    </source>
</evidence>
<evidence type="ECO:0000256" key="18">
    <source>
        <dbReference type="ARBA" id="ARBA00023316"/>
    </source>
</evidence>
<comment type="catalytic activity">
    <reaction evidence="20">
        <text>Preferential cleavage: (Ac)2-L-Lys-D-Ala-|-D-Ala. Also transpeptidation of peptidyl-alanyl moieties that are N-acyl substituents of D-alanine.</text>
        <dbReference type="EC" id="3.4.16.4"/>
    </reaction>
</comment>
<dbReference type="InterPro" id="IPR050396">
    <property type="entry name" value="Glycosyltr_51/Transpeptidase"/>
</dbReference>
<dbReference type="GO" id="GO:0009274">
    <property type="term" value="C:peptidoglycan-based cell wall"/>
    <property type="evidence" value="ECO:0007669"/>
    <property type="project" value="UniProtKB-UniRule"/>
</dbReference>
<comment type="pathway">
    <text evidence="3 23">Cell wall biogenesis; peptidoglycan biosynthesis.</text>
</comment>
<organism evidence="28 29">
    <name type="scientific">Arenicella chitinivorans</name>
    <dbReference type="NCBI Taxonomy" id="1329800"/>
    <lineage>
        <taxon>Bacteria</taxon>
        <taxon>Pseudomonadati</taxon>
        <taxon>Pseudomonadota</taxon>
        <taxon>Gammaproteobacteria</taxon>
        <taxon>Arenicellales</taxon>
        <taxon>Arenicellaceae</taxon>
        <taxon>Arenicella</taxon>
    </lineage>
</organism>
<dbReference type="PANTHER" id="PTHR32282">
    <property type="entry name" value="BINDING PROTEIN TRANSPEPTIDASE, PUTATIVE-RELATED"/>
    <property type="match status" value="1"/>
</dbReference>
<dbReference type="Pfam" id="PF00905">
    <property type="entry name" value="Transpeptidase"/>
    <property type="match status" value="1"/>
</dbReference>
<dbReference type="InterPro" id="IPR036950">
    <property type="entry name" value="PBP_transglycosylase"/>
</dbReference>
<dbReference type="NCBIfam" id="TIGR02071">
    <property type="entry name" value="PBP_1b"/>
    <property type="match status" value="1"/>
</dbReference>
<keyword evidence="12" id="KW-0378">Hydrolase</keyword>
<dbReference type="GO" id="GO:0008658">
    <property type="term" value="F:penicillin binding"/>
    <property type="evidence" value="ECO:0007669"/>
    <property type="project" value="UniProtKB-UniRule"/>
</dbReference>
<evidence type="ECO:0000256" key="10">
    <source>
        <dbReference type="ARBA" id="ARBA00022676"/>
    </source>
</evidence>
<dbReference type="GO" id="GO:0009002">
    <property type="term" value="F:serine-type D-Ala-D-Ala carboxypeptidase activity"/>
    <property type="evidence" value="ECO:0007669"/>
    <property type="project" value="UniProtKB-EC"/>
</dbReference>
<dbReference type="GO" id="GO:0009252">
    <property type="term" value="P:peptidoglycan biosynthetic process"/>
    <property type="evidence" value="ECO:0007669"/>
    <property type="project" value="UniProtKB-UniRule"/>
</dbReference>
<evidence type="ECO:0000256" key="5">
    <source>
        <dbReference type="ARBA" id="ARBA00007739"/>
    </source>
</evidence>
<keyword evidence="17" id="KW-0511">Multifunctional enzyme</keyword>
<dbReference type="GO" id="GO:0030288">
    <property type="term" value="C:outer membrane-bounded periplasmic space"/>
    <property type="evidence" value="ECO:0007669"/>
    <property type="project" value="TreeGrafter"/>
</dbReference>
<evidence type="ECO:0000256" key="7">
    <source>
        <dbReference type="ARBA" id="ARBA00022475"/>
    </source>
</evidence>
<dbReference type="InterPro" id="IPR011813">
    <property type="entry name" value="PBP_1b"/>
</dbReference>
<dbReference type="Pfam" id="PF00912">
    <property type="entry name" value="Transgly"/>
    <property type="match status" value="1"/>
</dbReference>
<proteinExistence type="inferred from homology"/>
<reference evidence="28" key="1">
    <citation type="journal article" date="2014" name="Int. J. Syst. Evol. Microbiol.">
        <title>Complete genome sequence of Corynebacterium casei LMG S-19264T (=DSM 44701T), isolated from a smear-ripened cheese.</title>
        <authorList>
            <consortium name="US DOE Joint Genome Institute (JGI-PGF)"/>
            <person name="Walter F."/>
            <person name="Albersmeier A."/>
            <person name="Kalinowski J."/>
            <person name="Ruckert C."/>
        </authorList>
    </citation>
    <scope>NUCLEOTIDE SEQUENCE</scope>
    <source>
        <strain evidence="28">KCTC 12711</strain>
    </source>
</reference>
<evidence type="ECO:0000256" key="20">
    <source>
        <dbReference type="ARBA" id="ARBA00034000"/>
    </source>
</evidence>
<evidence type="ECO:0000256" key="21">
    <source>
        <dbReference type="ARBA" id="ARBA00049902"/>
    </source>
</evidence>
<evidence type="ECO:0000259" key="27">
    <source>
        <dbReference type="Pfam" id="PF14814"/>
    </source>
</evidence>
<sequence length="772" mass="87131">MLAFLALLCFTVYLDISIRKKFEGQKWALPAHVYTRPMELYIGQRFDEKLVLAELSELGYTRRSALDRVGSYRYSPSELAIYQREFRFWDELRPQQIIRLSLRAGRIEAISVEQPDVTAASHNTEIVRLEPRLFGSVSPMSHEDRSLLRIDEVPTELIEGLIANEDRQFRSHFGVNPLGIVRAMIRNMRAGRVVQGGSTLTQQLVKNYYLSSEQTYKRKAVEAIMAVLLELHYSKDEILQAYLNEVHLSQVGNRAIHGFGLASRYFFGRPLQELDLDQIAVLIAVNNGPSKYNPIRNPNNALQRRNLVLKTMLEQGVIDDAAYQRAIASDLKLSPTAARAALLSYPAFMGFVRQNLQQDYHQEDLLNDGLQIHTTLNPRIQESLEKAVREELAAVERDKGITANSLQVAAVVIRTDNGEVAAMLGDRNPSFSGYNRALNAKRPVGSLLKPFVYLTALEAPNKYSLASLVSDRSITVSQRGSPDWQPQNYDKQEHGDVMLVEALSRSYNLATVQLGMELGVDEVADTIRRLGYNDKVSELPSVLLGAVPMTVMDVGQLYLSLASGGFKTPIKGIRSVLSNENDPLARYSLDIEQVIEPEFTILINYALQDVVRNGTARSVLTGFRYDYGLAGKTGTTDDYRDSWFAGFSGNYLTVVWVGRDDYQSTGLTGASGAARLWSKTMQAMPLERFELGYSDAVVSQVVHYSVDPIRQDCSLSRNLPILIESLELENIPCANRIQYDLDNEDEMQHFEPWPKEPPARRKKKSWWQRLFD</sequence>
<evidence type="ECO:0000256" key="8">
    <source>
        <dbReference type="ARBA" id="ARBA00022645"/>
    </source>
</evidence>
<evidence type="ECO:0000256" key="6">
    <source>
        <dbReference type="ARBA" id="ARBA00018637"/>
    </source>
</evidence>
<feature type="domain" description="Bifunctional transglycosylase second" evidence="27">
    <location>
        <begin position="40"/>
        <end position="112"/>
    </location>
</feature>
<comment type="function">
    <text evidence="1 23">Cell wall formation. Synthesis of cross-linked peptidoglycan from the lipid intermediates. The enzyme has a penicillin-insensitive transglycosylase N-terminal domain (formation of linear glycan strands) and a penicillin-sensitive transpeptidase C-terminal domain (cross-linking of the peptide subunits).</text>
</comment>
<evidence type="ECO:0000256" key="4">
    <source>
        <dbReference type="ARBA" id="ARBA00007090"/>
    </source>
</evidence>
<evidence type="ECO:0000256" key="23">
    <source>
        <dbReference type="PIRNR" id="PIRNR002799"/>
    </source>
</evidence>
<dbReference type="PANTHER" id="PTHR32282:SF11">
    <property type="entry name" value="PENICILLIN-BINDING PROTEIN 1B"/>
    <property type="match status" value="1"/>
</dbReference>
<evidence type="ECO:0000256" key="11">
    <source>
        <dbReference type="ARBA" id="ARBA00022679"/>
    </source>
</evidence>
<comment type="catalytic activity">
    <reaction evidence="21">
        <text>[GlcNAc-(1-&gt;4)-Mur2Ac(oyl-L-Ala-gamma-D-Glu-L-Lys-D-Ala-D-Ala)](n)-di-trans,octa-cis-undecaprenyl diphosphate + beta-D-GlcNAc-(1-&gt;4)-Mur2Ac(oyl-L-Ala-gamma-D-Glu-L-Lys-D-Ala-D-Ala)-di-trans,octa-cis-undecaprenyl diphosphate = [GlcNAc-(1-&gt;4)-Mur2Ac(oyl-L-Ala-gamma-D-Glu-L-Lys-D-Ala-D-Ala)](n+1)-di-trans,octa-cis-undecaprenyl diphosphate + di-trans,octa-cis-undecaprenyl diphosphate + H(+)</text>
        <dbReference type="Rhea" id="RHEA:23708"/>
        <dbReference type="Rhea" id="RHEA-COMP:9602"/>
        <dbReference type="Rhea" id="RHEA-COMP:9603"/>
        <dbReference type="ChEBI" id="CHEBI:15378"/>
        <dbReference type="ChEBI" id="CHEBI:58405"/>
        <dbReference type="ChEBI" id="CHEBI:60033"/>
        <dbReference type="ChEBI" id="CHEBI:78435"/>
        <dbReference type="EC" id="2.4.99.28"/>
    </reaction>
</comment>
<evidence type="ECO:0000256" key="17">
    <source>
        <dbReference type="ARBA" id="ARBA00023268"/>
    </source>
</evidence>
<dbReference type="GO" id="GO:0008955">
    <property type="term" value="F:peptidoglycan glycosyltransferase activity"/>
    <property type="evidence" value="ECO:0007669"/>
    <property type="project" value="UniProtKB-UniRule"/>
</dbReference>
<dbReference type="Proteomes" id="UP000614811">
    <property type="component" value="Unassembled WGS sequence"/>
</dbReference>
<keyword evidence="13 23" id="KW-0133">Cell shape</keyword>
<dbReference type="InterPro" id="IPR028166">
    <property type="entry name" value="UB2H"/>
</dbReference>
<protein>
    <recommendedName>
        <fullName evidence="6 22">Penicillin-binding protein 1B</fullName>
        <shortName evidence="23">PBP-1b</shortName>
        <shortName evidence="23">PBP1b</shortName>
    </recommendedName>
    <alternativeName>
        <fullName evidence="19 23">Murein polymerase</fullName>
    </alternativeName>
</protein>
<keyword evidence="18 23" id="KW-0961">Cell wall biogenesis/degradation</keyword>
<accession>A0A918VL13</accession>
<dbReference type="GO" id="GO:0046677">
    <property type="term" value="P:response to antibiotic"/>
    <property type="evidence" value="ECO:0007669"/>
    <property type="project" value="UniProtKB-UniRule"/>
</dbReference>
<keyword evidence="11 23" id="KW-0808">Transferase</keyword>
<evidence type="ECO:0000256" key="16">
    <source>
        <dbReference type="ARBA" id="ARBA00023251"/>
    </source>
</evidence>
<evidence type="ECO:0000256" key="1">
    <source>
        <dbReference type="ARBA" id="ARBA00002624"/>
    </source>
</evidence>
<reference evidence="28" key="2">
    <citation type="submission" date="2020-09" db="EMBL/GenBank/DDBJ databases">
        <authorList>
            <person name="Sun Q."/>
            <person name="Kim S."/>
        </authorList>
    </citation>
    <scope>NUCLEOTIDE SEQUENCE</scope>
    <source>
        <strain evidence="28">KCTC 12711</strain>
    </source>
</reference>
<evidence type="ECO:0000256" key="14">
    <source>
        <dbReference type="ARBA" id="ARBA00022984"/>
    </source>
</evidence>
<comment type="similarity">
    <text evidence="4 23">In the C-terminal section; belongs to the transpeptidase family.</text>
</comment>
<dbReference type="InterPro" id="IPR001264">
    <property type="entry name" value="Glyco_trans_51"/>
</dbReference>
<evidence type="ECO:0000256" key="13">
    <source>
        <dbReference type="ARBA" id="ARBA00022960"/>
    </source>
</evidence>
<dbReference type="PIRSF" id="PIRSF002799">
    <property type="entry name" value="PBP_1b"/>
    <property type="match status" value="1"/>
</dbReference>
<gene>
    <name evidence="28" type="primary">mrcB</name>
    <name evidence="28" type="ORF">GCM10008090_19640</name>
</gene>
<keyword evidence="29" id="KW-1185">Reference proteome</keyword>
<comment type="similarity">
    <text evidence="5 23">In the N-terminal section; belongs to the glycosyltransferase 51 family.</text>
</comment>
<dbReference type="EMBL" id="BMXA01000003">
    <property type="protein sequence ID" value="GHA10147.1"/>
    <property type="molecule type" value="Genomic_DNA"/>
</dbReference>
<evidence type="ECO:0000259" key="25">
    <source>
        <dbReference type="Pfam" id="PF00905"/>
    </source>
</evidence>
<keyword evidence="10 23" id="KW-0328">Glycosyltransferase</keyword>